<dbReference type="GO" id="GO:0006352">
    <property type="term" value="P:DNA-templated transcription initiation"/>
    <property type="evidence" value="ECO:0007669"/>
    <property type="project" value="InterPro"/>
</dbReference>
<evidence type="ECO:0000256" key="3">
    <source>
        <dbReference type="ARBA" id="ARBA00023082"/>
    </source>
</evidence>
<dbReference type="InterPro" id="IPR013325">
    <property type="entry name" value="RNA_pol_sigma_r2"/>
</dbReference>
<evidence type="ECO:0000259" key="8">
    <source>
        <dbReference type="Pfam" id="PF08281"/>
    </source>
</evidence>
<dbReference type="InterPro" id="IPR013324">
    <property type="entry name" value="RNA_pol_sigma_r3/r4-like"/>
</dbReference>
<dbReference type="AlphaFoldDB" id="A0AA86GGH6"/>
<dbReference type="Proteomes" id="UP000058599">
    <property type="component" value="Chromosome"/>
</dbReference>
<evidence type="ECO:0000256" key="5">
    <source>
        <dbReference type="ARBA" id="ARBA00023163"/>
    </source>
</evidence>
<dbReference type="Gene3D" id="1.10.10.10">
    <property type="entry name" value="Winged helix-like DNA-binding domain superfamily/Winged helix DNA-binding domain"/>
    <property type="match status" value="1"/>
</dbReference>
<feature type="domain" description="RNA polymerase sigma factor 70 region 4 type 2" evidence="8">
    <location>
        <begin position="139"/>
        <end position="192"/>
    </location>
</feature>
<dbReference type="KEGG" id="sgi:SGRAN_0323"/>
<dbReference type="Gene3D" id="1.10.1740.10">
    <property type="match status" value="1"/>
</dbReference>
<dbReference type="InterPro" id="IPR039425">
    <property type="entry name" value="RNA_pol_sigma-70-like"/>
</dbReference>
<dbReference type="GO" id="GO:0016987">
    <property type="term" value="F:sigma factor activity"/>
    <property type="evidence" value="ECO:0007669"/>
    <property type="project" value="UniProtKB-KW"/>
</dbReference>
<dbReference type="SUPFAM" id="SSF88659">
    <property type="entry name" value="Sigma3 and sigma4 domains of RNA polymerase sigma factors"/>
    <property type="match status" value="1"/>
</dbReference>
<dbReference type="InterPro" id="IPR014284">
    <property type="entry name" value="RNA_pol_sigma-70_dom"/>
</dbReference>
<dbReference type="CDD" id="cd06171">
    <property type="entry name" value="Sigma70_r4"/>
    <property type="match status" value="1"/>
</dbReference>
<dbReference type="InterPro" id="IPR036388">
    <property type="entry name" value="WH-like_DNA-bd_sf"/>
</dbReference>
<dbReference type="GO" id="GO:0003677">
    <property type="term" value="F:DNA binding"/>
    <property type="evidence" value="ECO:0007669"/>
    <property type="project" value="UniProtKB-KW"/>
</dbReference>
<organism evidence="9 10">
    <name type="scientific">Sphingopyxis granuli</name>
    <dbReference type="NCBI Taxonomy" id="267128"/>
    <lineage>
        <taxon>Bacteria</taxon>
        <taxon>Pseudomonadati</taxon>
        <taxon>Pseudomonadota</taxon>
        <taxon>Alphaproteobacteria</taxon>
        <taxon>Sphingomonadales</taxon>
        <taxon>Sphingomonadaceae</taxon>
        <taxon>Sphingopyxis</taxon>
    </lineage>
</organism>
<comment type="similarity">
    <text evidence="1 6">Belongs to the sigma-70 factor family. ECF subfamily.</text>
</comment>
<dbReference type="PANTHER" id="PTHR43133">
    <property type="entry name" value="RNA POLYMERASE ECF-TYPE SIGMA FACTO"/>
    <property type="match status" value="1"/>
</dbReference>
<dbReference type="RefSeq" id="WP_067180160.1">
    <property type="nucleotide sequence ID" value="NZ_CP012199.1"/>
</dbReference>
<proteinExistence type="inferred from homology"/>
<keyword evidence="2 6" id="KW-0805">Transcription regulation</keyword>
<dbReference type="PROSITE" id="PS01063">
    <property type="entry name" value="SIGMA70_ECF"/>
    <property type="match status" value="1"/>
</dbReference>
<dbReference type="PANTHER" id="PTHR43133:SF51">
    <property type="entry name" value="RNA POLYMERASE SIGMA FACTOR"/>
    <property type="match status" value="1"/>
</dbReference>
<keyword evidence="4 6" id="KW-0238">DNA-binding</keyword>
<dbReference type="InterPro" id="IPR000838">
    <property type="entry name" value="RNA_pol_sigma70_ECF_CS"/>
</dbReference>
<protein>
    <recommendedName>
        <fullName evidence="6">RNA polymerase sigma factor</fullName>
    </recommendedName>
</protein>
<keyword evidence="10" id="KW-1185">Reference proteome</keyword>
<evidence type="ECO:0000259" key="7">
    <source>
        <dbReference type="Pfam" id="PF04542"/>
    </source>
</evidence>
<keyword evidence="3 6" id="KW-0731">Sigma factor</keyword>
<evidence type="ECO:0000313" key="9">
    <source>
        <dbReference type="EMBL" id="AMG72720.1"/>
    </source>
</evidence>
<reference evidence="9 10" key="1">
    <citation type="journal article" date="2016" name="BMC Genomics">
        <title>Genomic analysis of the nitrate-respiring Sphingopyxis granuli (formerly Sphingomonas macrogoltabida) strain TFA.</title>
        <authorList>
            <person name="Garcia-Romero I."/>
            <person name="Perez-Pulido A.J."/>
            <person name="Gonzalez-Flores Y.E."/>
            <person name="Reyes-Ramirez F."/>
            <person name="Santero E."/>
            <person name="Floriano B."/>
        </authorList>
    </citation>
    <scope>NUCLEOTIDE SEQUENCE [LARGE SCALE GENOMIC DNA]</scope>
    <source>
        <strain evidence="9 10">TFA</strain>
    </source>
</reference>
<name>A0AA86GGH6_9SPHN</name>
<evidence type="ECO:0000256" key="6">
    <source>
        <dbReference type="RuleBase" id="RU000716"/>
    </source>
</evidence>
<evidence type="ECO:0000313" key="10">
    <source>
        <dbReference type="Proteomes" id="UP000058599"/>
    </source>
</evidence>
<evidence type="ECO:0000256" key="1">
    <source>
        <dbReference type="ARBA" id="ARBA00010641"/>
    </source>
</evidence>
<keyword evidence="5 6" id="KW-0804">Transcription</keyword>
<accession>A0AA86GGH6</accession>
<gene>
    <name evidence="9" type="ORF">SGRAN_0323</name>
</gene>
<dbReference type="NCBIfam" id="NF008888">
    <property type="entry name" value="PRK11922.1"/>
    <property type="match status" value="1"/>
</dbReference>
<dbReference type="EMBL" id="CP012199">
    <property type="protein sequence ID" value="AMG72720.1"/>
    <property type="molecule type" value="Genomic_DNA"/>
</dbReference>
<dbReference type="NCBIfam" id="TIGR02937">
    <property type="entry name" value="sigma70-ECF"/>
    <property type="match status" value="1"/>
</dbReference>
<sequence length="228" mass="25353">MTVQTRTDPGILSDVELAARIAARDRDAVRIVTERNNQRLFRVAWSVLKERAEAEDVVQSTYMRGFAAIGSFAGRSSLSTWLTRIAINEALGRARARERRRKRLDATSVVDLNDYRDHLMRGSMQGSKPDAELAQGQIREMLEAAIAQLPSEFRTTFVLREIEGVSVEDAATLLGISPATVKTRCLRARRRLQQLLSPELRLALSGSFPFAGADCHALTARVVAQWCG</sequence>
<feature type="domain" description="RNA polymerase sigma-70 region 2" evidence="7">
    <location>
        <begin position="34"/>
        <end position="99"/>
    </location>
</feature>
<evidence type="ECO:0000256" key="4">
    <source>
        <dbReference type="ARBA" id="ARBA00023125"/>
    </source>
</evidence>
<evidence type="ECO:0000256" key="2">
    <source>
        <dbReference type="ARBA" id="ARBA00023015"/>
    </source>
</evidence>
<dbReference type="Pfam" id="PF04542">
    <property type="entry name" value="Sigma70_r2"/>
    <property type="match status" value="1"/>
</dbReference>
<dbReference type="Pfam" id="PF08281">
    <property type="entry name" value="Sigma70_r4_2"/>
    <property type="match status" value="1"/>
</dbReference>
<dbReference type="InterPro" id="IPR013249">
    <property type="entry name" value="RNA_pol_sigma70_r4_t2"/>
</dbReference>
<dbReference type="SUPFAM" id="SSF88946">
    <property type="entry name" value="Sigma2 domain of RNA polymerase sigma factors"/>
    <property type="match status" value="1"/>
</dbReference>
<dbReference type="InterPro" id="IPR007627">
    <property type="entry name" value="RNA_pol_sigma70_r2"/>
</dbReference>